<dbReference type="Proteomes" id="UP000324222">
    <property type="component" value="Unassembled WGS sequence"/>
</dbReference>
<dbReference type="EMBL" id="VSRR010008310">
    <property type="protein sequence ID" value="MPC48489.1"/>
    <property type="molecule type" value="Genomic_DNA"/>
</dbReference>
<organism evidence="1 2">
    <name type="scientific">Portunus trituberculatus</name>
    <name type="common">Swimming crab</name>
    <name type="synonym">Neptunus trituberculatus</name>
    <dbReference type="NCBI Taxonomy" id="210409"/>
    <lineage>
        <taxon>Eukaryota</taxon>
        <taxon>Metazoa</taxon>
        <taxon>Ecdysozoa</taxon>
        <taxon>Arthropoda</taxon>
        <taxon>Crustacea</taxon>
        <taxon>Multicrustacea</taxon>
        <taxon>Malacostraca</taxon>
        <taxon>Eumalacostraca</taxon>
        <taxon>Eucarida</taxon>
        <taxon>Decapoda</taxon>
        <taxon>Pleocyemata</taxon>
        <taxon>Brachyura</taxon>
        <taxon>Eubrachyura</taxon>
        <taxon>Portunoidea</taxon>
        <taxon>Portunidae</taxon>
        <taxon>Portuninae</taxon>
        <taxon>Portunus</taxon>
    </lineage>
</organism>
<dbReference type="GO" id="GO:0003677">
    <property type="term" value="F:DNA binding"/>
    <property type="evidence" value="ECO:0007669"/>
    <property type="project" value="InterPro"/>
</dbReference>
<accession>A0A5B7FT72</accession>
<proteinExistence type="predicted"/>
<dbReference type="InterPro" id="IPR011010">
    <property type="entry name" value="DNA_brk_join_enz"/>
</dbReference>
<reference evidence="1 2" key="1">
    <citation type="submission" date="2019-05" db="EMBL/GenBank/DDBJ databases">
        <title>Another draft genome of Portunus trituberculatus and its Hox gene families provides insights of decapod evolution.</title>
        <authorList>
            <person name="Jeong J.-H."/>
            <person name="Song I."/>
            <person name="Kim S."/>
            <person name="Choi T."/>
            <person name="Kim D."/>
            <person name="Ryu S."/>
            <person name="Kim W."/>
        </authorList>
    </citation>
    <scope>NUCLEOTIDE SEQUENCE [LARGE SCALE GENOMIC DNA]</scope>
    <source>
        <tissue evidence="1">Muscle</tissue>
    </source>
</reference>
<keyword evidence="2" id="KW-1185">Reference proteome</keyword>
<dbReference type="SUPFAM" id="SSF56349">
    <property type="entry name" value="DNA breaking-rejoining enzymes"/>
    <property type="match status" value="1"/>
</dbReference>
<dbReference type="AlphaFoldDB" id="A0A5B7FT72"/>
<dbReference type="PANTHER" id="PTHR35617:SF3">
    <property type="entry name" value="CORE-BINDING (CB) DOMAIN-CONTAINING PROTEIN"/>
    <property type="match status" value="1"/>
</dbReference>
<evidence type="ECO:0000313" key="2">
    <source>
        <dbReference type="Proteomes" id="UP000324222"/>
    </source>
</evidence>
<evidence type="ECO:0000313" key="1">
    <source>
        <dbReference type="EMBL" id="MPC48489.1"/>
    </source>
</evidence>
<comment type="caution">
    <text evidence="1">The sequence shown here is derived from an EMBL/GenBank/DDBJ whole genome shotgun (WGS) entry which is preliminary data.</text>
</comment>
<dbReference type="PANTHER" id="PTHR35617">
    <property type="entry name" value="PHAGE_INTEGRASE DOMAIN-CONTAINING PROTEIN"/>
    <property type="match status" value="1"/>
</dbReference>
<protein>
    <submittedName>
        <fullName evidence="1">Uncharacterized protein</fullName>
    </submittedName>
</protein>
<gene>
    <name evidence="1" type="ORF">E2C01_042262</name>
</gene>
<sequence>MPTVPPWNVDIVLCHLVGTPLQPLDQSSLWLLTQKTPFLLALATAKRVGEIRALSTLVVVQDHDMVLFYLAEFVVKTEIPSDPLPREFVLTSLSEAVCSNDDEWPLCPVRALRWYLHRAQSPSRPRYLFLSVRDPTHPLSKTAISYFLQQLIRAAHQDFSII</sequence>
<name>A0A5B7FT72_PORTR</name>